<dbReference type="SUPFAM" id="SSF56784">
    <property type="entry name" value="HAD-like"/>
    <property type="match status" value="1"/>
</dbReference>
<reference evidence="1 2" key="1">
    <citation type="submission" date="2012-06" db="EMBL/GenBank/DDBJ databases">
        <title>Complete genome of Terriglobus roseus DSM 18391.</title>
        <authorList>
            <consortium name="US DOE Joint Genome Institute (JGI-PGF)"/>
            <person name="Lucas S."/>
            <person name="Copeland A."/>
            <person name="Lapidus A."/>
            <person name="Glavina del Rio T."/>
            <person name="Dalin E."/>
            <person name="Tice H."/>
            <person name="Bruce D."/>
            <person name="Goodwin L."/>
            <person name="Pitluck S."/>
            <person name="Peters L."/>
            <person name="Mikhailova N."/>
            <person name="Munk A.C.C."/>
            <person name="Kyrpides N."/>
            <person name="Mavromatis K."/>
            <person name="Ivanova N."/>
            <person name="Brettin T."/>
            <person name="Detter J.C."/>
            <person name="Han C."/>
            <person name="Larimer F."/>
            <person name="Land M."/>
            <person name="Hauser L."/>
            <person name="Markowitz V."/>
            <person name="Cheng J.-F."/>
            <person name="Hugenholtz P."/>
            <person name="Woyke T."/>
            <person name="Wu D."/>
            <person name="Brambilla E."/>
            <person name="Klenk H.-P."/>
            <person name="Eisen J.A."/>
        </authorList>
    </citation>
    <scope>NUCLEOTIDE SEQUENCE [LARGE SCALE GENOMIC DNA]</scope>
    <source>
        <strain evidence="2">DSM 18391 / NRRL B-41598 / KBS 63</strain>
    </source>
</reference>
<dbReference type="InterPro" id="IPR036412">
    <property type="entry name" value="HAD-like_sf"/>
</dbReference>
<dbReference type="InterPro" id="IPR046348">
    <property type="entry name" value="SIS_dom_sf"/>
</dbReference>
<gene>
    <name evidence="1" type="ordered locus">Terro_3097</name>
</gene>
<dbReference type="eggNOG" id="COG2222">
    <property type="taxonomic scope" value="Bacteria"/>
</dbReference>
<name>I3ZJB0_TERRK</name>
<dbReference type="eggNOG" id="COG0561">
    <property type="taxonomic scope" value="Bacteria"/>
</dbReference>
<evidence type="ECO:0000313" key="2">
    <source>
        <dbReference type="Proteomes" id="UP000006056"/>
    </source>
</evidence>
<dbReference type="SUPFAM" id="SSF53697">
    <property type="entry name" value="SIS domain"/>
    <property type="match status" value="1"/>
</dbReference>
<dbReference type="HOGENOM" id="CLU_429554_0_0_0"/>
<evidence type="ECO:0000313" key="1">
    <source>
        <dbReference type="EMBL" id="AFL89328.1"/>
    </source>
</evidence>
<dbReference type="AlphaFoldDB" id="I3ZJB0"/>
<dbReference type="GO" id="GO:1901135">
    <property type="term" value="P:carbohydrate derivative metabolic process"/>
    <property type="evidence" value="ECO:0007669"/>
    <property type="project" value="InterPro"/>
</dbReference>
<accession>I3ZJB0</accession>
<dbReference type="KEGG" id="trs:Terro_3097"/>
<proteinExistence type="predicted"/>
<sequence length="637" mass="69544">MGRPYQTDLDGLVATAEWADNVDVTSLSESIGQTAHHPLIAVGSGGSKSVACLSALLHRRYTGNSALDITPLLVADWDLQGQAVQMFTASGANPDILGCFARIVSKEPEALTVISSASISPLATRAEEYWYTDYFGFEGPIKGEGFVATNSILAQSIVMMRAYERAFGVLSESVSERLKSPGVARQLSGLEGAVRKIGRRRHAIVLFGEYGQPAATDLESKFSEVGIASVQLADYRNFAHGRHNWIDKHLEETVVISIEVGGDSRLASRTLRLLPDEVPVVRLAVEEVGPLGALIAMYAVIRLIAVYGQLRGIDPGRPGVPPYGSRLYRLNAWSSRNPGHSIPEVAITRKAGASISALRRNGSFEAWMSHLSAFLDAIESMEYSGLALDYDGTICDQRDRFVGIAAPIREALVSVIERGTPITVITGRGRSVGDALRRALPKLFWDHVRVAYYNGSELRPLAFDGVLDDSFMRVSILDELRARIEAHPSLKSLSVEMRRSQLSISTSPYLSPDAIQRTVSDILSIDPVVGVRVFTSAHSVDVLLPVSSKRTPIVQSDCGAQFLCIGDSGEWPGNDFEMLSQPGSLSCHRMSRLTDRCWHISPTGWRNSQATLHYLASLRHSSSGFRIDRERLLSSHS</sequence>
<dbReference type="GO" id="GO:0097367">
    <property type="term" value="F:carbohydrate derivative binding"/>
    <property type="evidence" value="ECO:0007669"/>
    <property type="project" value="InterPro"/>
</dbReference>
<dbReference type="EMBL" id="CP003379">
    <property type="protein sequence ID" value="AFL89328.1"/>
    <property type="molecule type" value="Genomic_DNA"/>
</dbReference>
<keyword evidence="2" id="KW-1185">Reference proteome</keyword>
<dbReference type="Proteomes" id="UP000006056">
    <property type="component" value="Chromosome"/>
</dbReference>
<organism evidence="1 2">
    <name type="scientific">Terriglobus roseus (strain DSM 18391 / NRRL B-41598 / KBS 63)</name>
    <dbReference type="NCBI Taxonomy" id="926566"/>
    <lineage>
        <taxon>Bacteria</taxon>
        <taxon>Pseudomonadati</taxon>
        <taxon>Acidobacteriota</taxon>
        <taxon>Terriglobia</taxon>
        <taxon>Terriglobales</taxon>
        <taxon>Acidobacteriaceae</taxon>
        <taxon>Terriglobus</taxon>
    </lineage>
</organism>
<dbReference type="STRING" id="926566.Terro_3097"/>
<protein>
    <submittedName>
        <fullName evidence="1">Uncharacterized protein</fullName>
    </submittedName>
</protein>
<dbReference type="PATRIC" id="fig|926566.3.peg.3067"/>